<feature type="compositionally biased region" description="Polar residues" evidence="1">
    <location>
        <begin position="108"/>
        <end position="117"/>
    </location>
</feature>
<dbReference type="InterPro" id="IPR043641">
    <property type="entry name" value="PPE-PPW_C"/>
</dbReference>
<dbReference type="Proteomes" id="UP000182227">
    <property type="component" value="Unassembled WGS sequence"/>
</dbReference>
<evidence type="ECO:0000313" key="4">
    <source>
        <dbReference type="Proteomes" id="UP000182227"/>
    </source>
</evidence>
<sequence>MADIVAAVTAARVTARARSRRSRAGRKRDKAPSYRYEFLADPDLDPDTATDGEPEANRSAQPSSSDQGTSTLGFAGVASVSTHTSAAGMVQHARDGAGMSAPMLPASWQCNSDHTRE</sequence>
<name>A0A0U1DZ91_9MYCO</name>
<accession>A0A0U1DZ91</accession>
<feature type="compositionally biased region" description="Acidic residues" evidence="1">
    <location>
        <begin position="40"/>
        <end position="54"/>
    </location>
</feature>
<evidence type="ECO:0000313" key="3">
    <source>
        <dbReference type="EMBL" id="CQD24380.1"/>
    </source>
</evidence>
<reference evidence="3 4" key="1">
    <citation type="submission" date="2015-03" db="EMBL/GenBank/DDBJ databases">
        <authorList>
            <person name="Murphy D."/>
        </authorList>
    </citation>
    <scope>NUCLEOTIDE SEQUENCE [LARGE SCALE GENOMIC DNA]</scope>
    <source>
        <strain evidence="3 4">D16</strain>
    </source>
</reference>
<organism evidence="3 4">
    <name type="scientific">Mycolicibacterium conceptionense</name>
    <dbReference type="NCBI Taxonomy" id="451644"/>
    <lineage>
        <taxon>Bacteria</taxon>
        <taxon>Bacillati</taxon>
        <taxon>Actinomycetota</taxon>
        <taxon>Actinomycetes</taxon>
        <taxon>Mycobacteriales</taxon>
        <taxon>Mycobacteriaceae</taxon>
        <taxon>Mycolicibacterium</taxon>
    </lineage>
</organism>
<feature type="domain" description="PPE-PPW subfamily C-terminal" evidence="2">
    <location>
        <begin position="64"/>
        <end position="108"/>
    </location>
</feature>
<proteinExistence type="predicted"/>
<dbReference type="AlphaFoldDB" id="A0A0U1DZ91"/>
<protein>
    <submittedName>
        <fullName evidence="3">PPE family protein</fullName>
    </submittedName>
</protein>
<dbReference type="EMBL" id="CTEF01000007">
    <property type="protein sequence ID" value="CQD24380.1"/>
    <property type="molecule type" value="Genomic_DNA"/>
</dbReference>
<evidence type="ECO:0000256" key="1">
    <source>
        <dbReference type="SAM" id="MobiDB-lite"/>
    </source>
</evidence>
<dbReference type="Pfam" id="PF18878">
    <property type="entry name" value="PPE-PPW"/>
    <property type="match status" value="1"/>
</dbReference>
<gene>
    <name evidence="3" type="ORF">BN970_06407</name>
</gene>
<feature type="region of interest" description="Disordered" evidence="1">
    <location>
        <begin position="88"/>
        <end position="117"/>
    </location>
</feature>
<evidence type="ECO:0000259" key="2">
    <source>
        <dbReference type="Pfam" id="PF18878"/>
    </source>
</evidence>
<feature type="compositionally biased region" description="Polar residues" evidence="1">
    <location>
        <begin position="58"/>
        <end position="72"/>
    </location>
</feature>
<feature type="compositionally biased region" description="Basic residues" evidence="1">
    <location>
        <begin position="15"/>
        <end position="29"/>
    </location>
</feature>
<feature type="region of interest" description="Disordered" evidence="1">
    <location>
        <begin position="11"/>
        <end position="76"/>
    </location>
</feature>